<evidence type="ECO:0000256" key="1">
    <source>
        <dbReference type="ARBA" id="ARBA00006484"/>
    </source>
</evidence>
<dbReference type="InterPro" id="IPR020904">
    <property type="entry name" value="Sc_DH/Rdtase_CS"/>
</dbReference>
<proteinExistence type="inferred from homology"/>
<keyword evidence="2 3" id="KW-0560">Oxidoreductase</keyword>
<dbReference type="AlphaFoldDB" id="A0A7K0DPC4"/>
<reference evidence="3 4" key="1">
    <citation type="submission" date="2019-10" db="EMBL/GenBank/DDBJ databases">
        <title>Nocardia macrotermitis sp. nov. and Nocardia aurantia sp. nov., isolated from the gut of fungus growing-termite Macrotermes natalensis.</title>
        <authorList>
            <person name="Benndorf R."/>
            <person name="Schwitalla J."/>
            <person name="Martin K."/>
            <person name="De Beer W."/>
            <person name="Kaster A.-K."/>
            <person name="Vollmers J."/>
            <person name="Poulsen M."/>
            <person name="Beemelmanns C."/>
        </authorList>
    </citation>
    <scope>NUCLEOTIDE SEQUENCE [LARGE SCALE GENOMIC DNA]</scope>
    <source>
        <strain evidence="3 4">RB56</strain>
    </source>
</reference>
<dbReference type="SUPFAM" id="SSF51735">
    <property type="entry name" value="NAD(P)-binding Rossmann-fold domains"/>
    <property type="match status" value="1"/>
</dbReference>
<dbReference type="PRINTS" id="PR00080">
    <property type="entry name" value="SDRFAMILY"/>
</dbReference>
<dbReference type="InterPro" id="IPR002347">
    <property type="entry name" value="SDR_fam"/>
</dbReference>
<dbReference type="PANTHER" id="PTHR24321:SF8">
    <property type="entry name" value="ESTRADIOL 17-BETA-DEHYDROGENASE 8-RELATED"/>
    <property type="match status" value="1"/>
</dbReference>
<dbReference type="EMBL" id="WEGI01000006">
    <property type="protein sequence ID" value="MQY27605.1"/>
    <property type="molecule type" value="Genomic_DNA"/>
</dbReference>
<dbReference type="Proteomes" id="UP000431401">
    <property type="component" value="Unassembled WGS sequence"/>
</dbReference>
<dbReference type="PANTHER" id="PTHR24321">
    <property type="entry name" value="DEHYDROGENASES, SHORT CHAIN"/>
    <property type="match status" value="1"/>
</dbReference>
<dbReference type="GO" id="GO:0016491">
    <property type="term" value="F:oxidoreductase activity"/>
    <property type="evidence" value="ECO:0007669"/>
    <property type="project" value="UniProtKB-KW"/>
</dbReference>
<dbReference type="Pfam" id="PF13561">
    <property type="entry name" value="adh_short_C2"/>
    <property type="match status" value="1"/>
</dbReference>
<gene>
    <name evidence="3" type="primary">limC_2</name>
    <name evidence="3" type="ORF">NRB56_31880</name>
</gene>
<organism evidence="3 4">
    <name type="scientific">Nocardia aurantia</name>
    <dbReference type="NCBI Taxonomy" id="2585199"/>
    <lineage>
        <taxon>Bacteria</taxon>
        <taxon>Bacillati</taxon>
        <taxon>Actinomycetota</taxon>
        <taxon>Actinomycetes</taxon>
        <taxon>Mycobacteriales</taxon>
        <taxon>Nocardiaceae</taxon>
        <taxon>Nocardia</taxon>
    </lineage>
</organism>
<dbReference type="EC" id="1.1.1.-" evidence="3"/>
<dbReference type="CDD" id="cd05233">
    <property type="entry name" value="SDR_c"/>
    <property type="match status" value="1"/>
</dbReference>
<comment type="caution">
    <text evidence="3">The sequence shown here is derived from an EMBL/GenBank/DDBJ whole genome shotgun (WGS) entry which is preliminary data.</text>
</comment>
<evidence type="ECO:0000313" key="3">
    <source>
        <dbReference type="EMBL" id="MQY27605.1"/>
    </source>
</evidence>
<dbReference type="RefSeq" id="WP_153342796.1">
    <property type="nucleotide sequence ID" value="NZ_WEGI01000006.1"/>
</dbReference>
<dbReference type="PROSITE" id="PS00061">
    <property type="entry name" value="ADH_SHORT"/>
    <property type="match status" value="1"/>
</dbReference>
<dbReference type="Gene3D" id="3.40.50.720">
    <property type="entry name" value="NAD(P)-binding Rossmann-like Domain"/>
    <property type="match status" value="1"/>
</dbReference>
<accession>A0A7K0DPC4</accession>
<dbReference type="FunFam" id="3.40.50.720:FF:000084">
    <property type="entry name" value="Short-chain dehydrogenase reductase"/>
    <property type="match status" value="1"/>
</dbReference>
<evidence type="ECO:0000313" key="4">
    <source>
        <dbReference type="Proteomes" id="UP000431401"/>
    </source>
</evidence>
<dbReference type="NCBIfam" id="NF040491">
    <property type="entry name" value="SDR_subfam_4"/>
    <property type="match status" value="1"/>
</dbReference>
<sequence>MTGPDSQASRVGHPQQGGRVAVVTGAARGIGAATVLALAERGWSVVAVDMAADDPHLPYPMGTRAELDAVVLAAKEAGGQAVPYVADVRDTDALRGAVAAAVDNWGGLDAALAVAGVMTGGVPLWEQSVDEERVVMDICLGGVMNLARAAIPALLARPEPRSGRFLAIASAAATKGLPMLAAYCAAKAGVAGLIRALAAELGSSGVTANAVSPGSTDTAILAETARLYGLPEPGRFAYQQPVGRLLKPAEIASVLAFLAGAESGAMTGSIVSADGGLSL</sequence>
<keyword evidence="4" id="KW-1185">Reference proteome</keyword>
<dbReference type="PRINTS" id="PR00081">
    <property type="entry name" value="GDHRDH"/>
</dbReference>
<dbReference type="OrthoDB" id="4535149at2"/>
<dbReference type="NCBIfam" id="TIGR04504">
    <property type="entry name" value="SDR_subfam_2"/>
    <property type="match status" value="1"/>
</dbReference>
<protein>
    <submittedName>
        <fullName evidence="3">(-)-trans-carveol dehydrogenase</fullName>
        <ecNumber evidence="3">1.1.1.-</ecNumber>
    </submittedName>
</protein>
<dbReference type="InterPro" id="IPR030981">
    <property type="entry name" value="SDR_subfam_2"/>
</dbReference>
<evidence type="ECO:0000256" key="2">
    <source>
        <dbReference type="ARBA" id="ARBA00023002"/>
    </source>
</evidence>
<comment type="similarity">
    <text evidence="1">Belongs to the short-chain dehydrogenases/reductases (SDR) family.</text>
</comment>
<dbReference type="InterPro" id="IPR036291">
    <property type="entry name" value="NAD(P)-bd_dom_sf"/>
</dbReference>
<name>A0A7K0DPC4_9NOCA</name>